<feature type="transmembrane region" description="Helical" evidence="7">
    <location>
        <begin position="314"/>
        <end position="333"/>
    </location>
</feature>
<evidence type="ECO:0000259" key="8">
    <source>
        <dbReference type="PROSITE" id="PS50885"/>
    </source>
</evidence>
<keyword evidence="10" id="KW-1185">Reference proteome</keyword>
<evidence type="ECO:0000256" key="1">
    <source>
        <dbReference type="ARBA" id="ARBA00004651"/>
    </source>
</evidence>
<dbReference type="SUPFAM" id="SSF158472">
    <property type="entry name" value="HAMP domain-like"/>
    <property type="match status" value="1"/>
</dbReference>
<dbReference type="InterPro" id="IPR050640">
    <property type="entry name" value="Bact_2-comp_sensor_kinase"/>
</dbReference>
<evidence type="ECO:0000256" key="7">
    <source>
        <dbReference type="SAM" id="Phobius"/>
    </source>
</evidence>
<keyword evidence="5" id="KW-0418">Kinase</keyword>
<sequence length="616" mass="69612">MLTLRKAYGLLPFNRVSLKYRLLLYFLLLVILPTSIISVTIYNESYQTITENINASVQKNLAMMETVLVKKFDEMDGVANSIYLNPDMLDMLSAERPSDQVGFVNELANLNKILDIYAQPEGPAKQFVPKLYMLDRPEYVQYNFSRNVSTISEIEKEPWYVALPPKARYSIVGLQADAAAGGTSYTIKLAKRLFGLRNMTIPYVGLLTIDADINDFNSMLVQLKPSENSSIFIVDSKANVIVSPDLDLLGRSLAGEAYMPKLLRQPETVGSFDERIGGRSELVSFRRIDNLDWTVVSVSPIGDLNGKLVSFRRAMYAVLALCMVLAFAIALLLSNNITKPIRKFIKTMSYAQEGNFDIQVQYRRKDEFTYLFSQYNKMIMQIKELINKLYVSEVKKKEAELKALQSQINPHFLYNTLDSINWIALRHDVPDISDMVTSLSDFFRYSLSKGRSIIPIEDELRQVESYLSIHRFRFKDKLDYALQVEPEVYGHLTVKLILQPLVENAILHGIEKRHGKGFIEIDARKLGDRIVIDIADNGVGADANALNAMLAGAEGANGANDSFGTRNVNERLKQVFGEQAGIRYRSREGPGMLVTVTMPAVTTWEENEDAQDDHRG</sequence>
<name>A0ABW9XVD2_9BACL</name>
<comment type="caution">
    <text evidence="9">The sequence shown here is derived from an EMBL/GenBank/DDBJ whole genome shotgun (WGS) entry which is preliminary data.</text>
</comment>
<dbReference type="PROSITE" id="PS50885">
    <property type="entry name" value="HAMP"/>
    <property type="match status" value="1"/>
</dbReference>
<evidence type="ECO:0000256" key="4">
    <source>
        <dbReference type="ARBA" id="ARBA00022679"/>
    </source>
</evidence>
<feature type="domain" description="HAMP" evidence="8">
    <location>
        <begin position="335"/>
        <end position="387"/>
    </location>
</feature>
<evidence type="ECO:0000313" key="9">
    <source>
        <dbReference type="EMBL" id="NBD26276.1"/>
    </source>
</evidence>
<dbReference type="SUPFAM" id="SSF55874">
    <property type="entry name" value="ATPase domain of HSP90 chaperone/DNA topoisomerase II/histidine kinase"/>
    <property type="match status" value="1"/>
</dbReference>
<dbReference type="SMART" id="SM00304">
    <property type="entry name" value="HAMP"/>
    <property type="match status" value="1"/>
</dbReference>
<dbReference type="RefSeq" id="WP_161745083.1">
    <property type="nucleotide sequence ID" value="NZ_JAAAMV010000020.1"/>
</dbReference>
<dbReference type="CDD" id="cd12912">
    <property type="entry name" value="PDC2_MCP_like"/>
    <property type="match status" value="1"/>
</dbReference>
<gene>
    <name evidence="9" type="ORF">GT019_20580</name>
</gene>
<evidence type="ECO:0000313" key="10">
    <source>
        <dbReference type="Proteomes" id="UP000665561"/>
    </source>
</evidence>
<dbReference type="Pfam" id="PF02518">
    <property type="entry name" value="HATPase_c"/>
    <property type="match status" value="1"/>
</dbReference>
<dbReference type="Pfam" id="PF06580">
    <property type="entry name" value="His_kinase"/>
    <property type="match status" value="1"/>
</dbReference>
<dbReference type="EMBL" id="JAAAMV010000020">
    <property type="protein sequence ID" value="NBD26276.1"/>
    <property type="molecule type" value="Genomic_DNA"/>
</dbReference>
<dbReference type="CDD" id="cd06225">
    <property type="entry name" value="HAMP"/>
    <property type="match status" value="1"/>
</dbReference>
<protein>
    <recommendedName>
        <fullName evidence="8">HAMP domain-containing protein</fullName>
    </recommendedName>
</protein>
<proteinExistence type="predicted"/>
<keyword evidence="2" id="KW-1003">Cell membrane</keyword>
<comment type="subcellular location">
    <subcellularLocation>
        <location evidence="1">Cell membrane</location>
        <topology evidence="1">Multi-pass membrane protein</topology>
    </subcellularLocation>
</comment>
<evidence type="ECO:0000256" key="3">
    <source>
        <dbReference type="ARBA" id="ARBA00022553"/>
    </source>
</evidence>
<dbReference type="PANTHER" id="PTHR34220">
    <property type="entry name" value="SENSOR HISTIDINE KINASE YPDA"/>
    <property type="match status" value="1"/>
</dbReference>
<evidence type="ECO:0000256" key="6">
    <source>
        <dbReference type="ARBA" id="ARBA00023136"/>
    </source>
</evidence>
<dbReference type="InterPro" id="IPR003594">
    <property type="entry name" value="HATPase_dom"/>
</dbReference>
<dbReference type="InterPro" id="IPR003660">
    <property type="entry name" value="HAMP_dom"/>
</dbReference>
<feature type="transmembrane region" description="Helical" evidence="7">
    <location>
        <begin position="20"/>
        <end position="42"/>
    </location>
</feature>
<dbReference type="InterPro" id="IPR010559">
    <property type="entry name" value="Sig_transdc_His_kin_internal"/>
</dbReference>
<dbReference type="Gene3D" id="6.10.340.10">
    <property type="match status" value="1"/>
</dbReference>
<keyword evidence="3" id="KW-0597">Phosphoprotein</keyword>
<keyword evidence="7" id="KW-0812">Transmembrane</keyword>
<dbReference type="Gene3D" id="3.30.450.20">
    <property type="entry name" value="PAS domain"/>
    <property type="match status" value="1"/>
</dbReference>
<reference evidence="9 10" key="1">
    <citation type="submission" date="2020-01" db="EMBL/GenBank/DDBJ databases">
        <title>Paenibacillus soybeanensis sp. nov. isolated from the nodules of soybean (Glycine max(L.) Merr).</title>
        <authorList>
            <person name="Wang H."/>
        </authorList>
    </citation>
    <scope>NUCLEOTIDE SEQUENCE [LARGE SCALE GENOMIC DNA]</scope>
    <source>
        <strain evidence="9 10">T1</strain>
    </source>
</reference>
<dbReference type="InterPro" id="IPR036890">
    <property type="entry name" value="HATPase_C_sf"/>
</dbReference>
<dbReference type="Proteomes" id="UP000665561">
    <property type="component" value="Unassembled WGS sequence"/>
</dbReference>
<evidence type="ECO:0000256" key="5">
    <source>
        <dbReference type="ARBA" id="ARBA00022777"/>
    </source>
</evidence>
<dbReference type="PANTHER" id="PTHR34220:SF7">
    <property type="entry name" value="SENSOR HISTIDINE KINASE YPDA"/>
    <property type="match status" value="1"/>
</dbReference>
<organism evidence="9 10">
    <name type="scientific">Paenibacillus glycinis</name>
    <dbReference type="NCBI Taxonomy" id="2697035"/>
    <lineage>
        <taxon>Bacteria</taxon>
        <taxon>Bacillati</taxon>
        <taxon>Bacillota</taxon>
        <taxon>Bacilli</taxon>
        <taxon>Bacillales</taxon>
        <taxon>Paenibacillaceae</taxon>
        <taxon>Paenibacillus</taxon>
    </lineage>
</organism>
<keyword evidence="6 7" id="KW-0472">Membrane</keyword>
<evidence type="ECO:0000256" key="2">
    <source>
        <dbReference type="ARBA" id="ARBA00022475"/>
    </source>
</evidence>
<keyword evidence="4" id="KW-0808">Transferase</keyword>
<accession>A0ABW9XVD2</accession>
<keyword evidence="7" id="KW-1133">Transmembrane helix</keyword>
<dbReference type="Gene3D" id="3.30.565.10">
    <property type="entry name" value="Histidine kinase-like ATPase, C-terminal domain"/>
    <property type="match status" value="1"/>
</dbReference>